<dbReference type="Pfam" id="PF06224">
    <property type="entry name" value="AlkZ-like"/>
    <property type="match status" value="1"/>
</dbReference>
<reference evidence="1 2" key="1">
    <citation type="submission" date="2019-09" db="EMBL/GenBank/DDBJ databases">
        <title>Actinomadura physcomitrii sp. nov., a novel actinomycete isolated from moss [Physcomitrium sphaericum (Ludw) Fuernr].</title>
        <authorList>
            <person name="Zhuang X."/>
            <person name="Liu C."/>
        </authorList>
    </citation>
    <scope>NUCLEOTIDE SEQUENCE [LARGE SCALE GENOMIC DNA]</scope>
    <source>
        <strain evidence="1 2">HMC1</strain>
    </source>
</reference>
<comment type="caution">
    <text evidence="1">The sequence shown here is derived from an EMBL/GenBank/DDBJ whole genome shotgun (WGS) entry which is preliminary data.</text>
</comment>
<dbReference type="AlphaFoldDB" id="A0A6H9Z1G8"/>
<keyword evidence="1" id="KW-0238">DNA-binding</keyword>
<dbReference type="Proteomes" id="UP000468735">
    <property type="component" value="Unassembled WGS sequence"/>
</dbReference>
<dbReference type="OrthoDB" id="9148135at2"/>
<dbReference type="EMBL" id="WBMT01000008">
    <property type="protein sequence ID" value="KAB2347924.1"/>
    <property type="molecule type" value="Genomic_DNA"/>
</dbReference>
<evidence type="ECO:0000313" key="2">
    <source>
        <dbReference type="Proteomes" id="UP000468735"/>
    </source>
</evidence>
<proteinExistence type="predicted"/>
<dbReference type="PANTHER" id="PTHR38479:SF2">
    <property type="entry name" value="WINGED HELIX DNA-BINDING DOMAIN-CONTAINING PROTEIN"/>
    <property type="match status" value="1"/>
</dbReference>
<name>A0A6H9Z1G8_9ACTN</name>
<organism evidence="1 2">
    <name type="scientific">Actinomadura rudentiformis</name>
    <dbReference type="NCBI Taxonomy" id="359158"/>
    <lineage>
        <taxon>Bacteria</taxon>
        <taxon>Bacillati</taxon>
        <taxon>Actinomycetota</taxon>
        <taxon>Actinomycetes</taxon>
        <taxon>Streptosporangiales</taxon>
        <taxon>Thermomonosporaceae</taxon>
        <taxon>Actinomadura</taxon>
    </lineage>
</organism>
<protein>
    <submittedName>
        <fullName evidence="1">Winged helix DNA-binding domain-containing protein</fullName>
    </submittedName>
</protein>
<accession>A0A6H9Z1G8</accession>
<dbReference type="PANTHER" id="PTHR38479">
    <property type="entry name" value="LMO0824 PROTEIN"/>
    <property type="match status" value="1"/>
</dbReference>
<keyword evidence="2" id="KW-1185">Reference proteome</keyword>
<dbReference type="GO" id="GO:0003677">
    <property type="term" value="F:DNA binding"/>
    <property type="evidence" value="ECO:0007669"/>
    <property type="project" value="UniProtKB-KW"/>
</dbReference>
<sequence>MTTKPMTTGSSAPVAAGQVLDRRSLNRALLARQLLLDRHELPALDAIEHLVGMQAQAPTPPYIGLWSRLAAFEFDELATLLTERAAVRMVLMRGTLHLVSARDALALRPLTQVIMDRYVRTGNGRDLSGLDVPAVEAAARELFKEPRTDKEMRALLAERFPDGDPELLNWAARTVIPLAQIPPRGLWGKGGLASHITLEAWLGRSLDTETSLDRLVLRYLAAFGPATVQDAQHWSGLTGLGEVVERLAPELVTFADENGRVLYDLPDAPRPDPGTPAPIRLIPDFDNLTLSHADRARIISEEHRKRLFTVNGIIRAAVLVDGFVHGTWKHEKKRGVATVRIELFEPVSEADRTAVVEEAERLLAAAYPEAKSYEVEFI</sequence>
<gene>
    <name evidence="1" type="ORF">F8566_18765</name>
</gene>
<dbReference type="InterPro" id="IPR009351">
    <property type="entry name" value="AlkZ-like"/>
</dbReference>
<evidence type="ECO:0000313" key="1">
    <source>
        <dbReference type="EMBL" id="KAB2347924.1"/>
    </source>
</evidence>